<reference evidence="1" key="1">
    <citation type="submission" date="2016-10" db="EMBL/GenBank/DDBJ databases">
        <title>Sequence of Gallionella enrichment culture.</title>
        <authorList>
            <person name="Poehlein A."/>
            <person name="Muehling M."/>
            <person name="Daniel R."/>
        </authorList>
    </citation>
    <scope>NUCLEOTIDE SEQUENCE</scope>
</reference>
<dbReference type="AlphaFoldDB" id="A0A1J5P0D5"/>
<proteinExistence type="predicted"/>
<protein>
    <submittedName>
        <fullName evidence="1">Uncharacterized protein</fullName>
    </submittedName>
</protein>
<dbReference type="EMBL" id="MLJW01007663">
    <property type="protein sequence ID" value="OIQ65009.1"/>
    <property type="molecule type" value="Genomic_DNA"/>
</dbReference>
<accession>A0A1J5P0D5</accession>
<comment type="caution">
    <text evidence="1">The sequence shown here is derived from an EMBL/GenBank/DDBJ whole genome shotgun (WGS) entry which is preliminary data.</text>
</comment>
<evidence type="ECO:0000313" key="1">
    <source>
        <dbReference type="EMBL" id="OIQ65009.1"/>
    </source>
</evidence>
<sequence>MLIQRQAVGGPQRLVVVPCDSLGQIPRKQIDCGLADDGIVRQADMNFGHPIDQHITAISRIFHRDLRWYVVDNLTQERIIPVAFLFEVSSLRYVLHCRDPAALRQRPNDDLNRASVSGFKDTVTDFTLCDAS</sequence>
<gene>
    <name evidence="1" type="ORF">GALL_534360</name>
</gene>
<name>A0A1J5P0D5_9ZZZZ</name>
<organism evidence="1">
    <name type="scientific">mine drainage metagenome</name>
    <dbReference type="NCBI Taxonomy" id="410659"/>
    <lineage>
        <taxon>unclassified sequences</taxon>
        <taxon>metagenomes</taxon>
        <taxon>ecological metagenomes</taxon>
    </lineage>
</organism>